<evidence type="ECO:0000313" key="2">
    <source>
        <dbReference type="EMBL" id="BDU51056.1"/>
    </source>
</evidence>
<dbReference type="InterPro" id="IPR018391">
    <property type="entry name" value="PQQ_b-propeller_rpt"/>
</dbReference>
<dbReference type="SMART" id="SM00564">
    <property type="entry name" value="PQQ"/>
    <property type="match status" value="6"/>
</dbReference>
<dbReference type="FunFam" id="2.40.128.630:FF:000001">
    <property type="entry name" value="Cell surface protein"/>
    <property type="match status" value="1"/>
</dbReference>
<dbReference type="InterPro" id="IPR035986">
    <property type="entry name" value="PKD_dom_sf"/>
</dbReference>
<sequence>MVYNEKLQKIRNNEIILITIGREKSLLSMIVIVFMFTGCFNQKDDQGNLSGVIKESGGNVLKDVKVEIGGKATLTDGLGKYVINDLKFQKYSLIAKKEGYKQITKDIQISEKENIINLELKKLVAPKMDIKETITDKTINLTINATDSDGEIKEVTIDWGDNTTSLTITSGFDNIIKEHIYSSEGTFTIKVTAKNDDGAISSEALNVKVPNIVPKINITSEIEGLKLTLTGTVKDSDGEVKEVTIDWGDNTTSLAITSGFDNIIKEHIYSSEGTFTIKVTAKNDDGAISSEALNVKVPNIVPKINITSEIEGLKLTLTGTVKDSDGEVKEVTIDWGDNTTSLAITSGFDNIIKEHIYSSEGTFTIKVTAKDDDGAISSEALNVKVPNIVPKINITSEIEGLKLTLTGTVKDSDGEVKEVTIDWGDNTTSLAITSGFDNIIKEHIYSSEGTFTIKVTAKDDDGAISSEALNVKVPNIVPKINITSEIEGLKLALTGTVKDSDGEVKEVTIDWGDNTTSLTITSGFDNIIKEHLYSSEGTFTIKVTAKDDDGAISSEALNVKVPNIVPKINITSEIEGLKLTLTGTVKDSDGEVKEVTIDWGDNTTSLTITSGFDNIIKEHLYSSEGTFTIKVTAKDDDGAISSEALNVKVPNIVPKINITSEIEGLKLTLTGTVKDSDGEVKEVTIDWGDNTTSLTITSGFDNIIKEHIYSSEGTFTIKVTAKNDDGAISSEALNVKAPSKLKWSYKTGDWVSSPAIGSDGTIYVGSSDNKLYAINPDGTLKWSYLTGYWVTSSPAIGSNGIIYVGSWDHRLYAINPDGTLKWSYLTGYRISSSPTIGSDGTIYVGSRDSNLYAINPDGTLKWSYLTGNSINSNPAIGSDGTIYVGSHDNKLYAINPDGTLKWSYLTGDWINSSPVIGSNGTIYAGSCDHKLYAINPDGTLKWSYEIENSIDSSPVIGSDGTIYVGSYDRNLYAINPDGTLKWNYEIGYIIYSKPAIGNNDTIYVGSYKLYAINLRSK</sequence>
<feature type="domain" description="PKD" evidence="1">
    <location>
        <begin position="686"/>
        <end position="735"/>
    </location>
</feature>
<dbReference type="KEGG" id="haby:HLVA_16250"/>
<gene>
    <name evidence="2" type="ORF">HLVA_16250</name>
</gene>
<dbReference type="InterPro" id="IPR052091">
    <property type="entry name" value="Beta-ala_Activ/Resist"/>
</dbReference>
<organism evidence="2 3">
    <name type="scientific">Haliovirga abyssi</name>
    <dbReference type="NCBI Taxonomy" id="2996794"/>
    <lineage>
        <taxon>Bacteria</taxon>
        <taxon>Fusobacteriati</taxon>
        <taxon>Fusobacteriota</taxon>
        <taxon>Fusobacteriia</taxon>
        <taxon>Fusobacteriales</taxon>
        <taxon>Haliovirgaceae</taxon>
        <taxon>Haliovirga</taxon>
    </lineage>
</organism>
<dbReference type="Proteomes" id="UP001321582">
    <property type="component" value="Chromosome"/>
</dbReference>
<dbReference type="InterPro" id="IPR022409">
    <property type="entry name" value="PKD/Chitinase_dom"/>
</dbReference>
<dbReference type="Pfam" id="PF00801">
    <property type="entry name" value="PKD"/>
    <property type="match status" value="7"/>
</dbReference>
<reference evidence="2 3" key="1">
    <citation type="submission" date="2022-11" db="EMBL/GenBank/DDBJ databases">
        <title>Haliovirga abyssi gen. nov., sp. nov., a mesophilic fermentative bacterium isolated from the Iheya North hydrothermal field and the proposal of Haliovirgaceae fam. nov.</title>
        <authorList>
            <person name="Miyazaki U."/>
            <person name="Tame A."/>
            <person name="Miyazaki J."/>
            <person name="Takai K."/>
            <person name="Sawayama S."/>
            <person name="Kitajima M."/>
            <person name="Okamoto A."/>
            <person name="Nakagawa S."/>
        </authorList>
    </citation>
    <scope>NUCLEOTIDE SEQUENCE [LARGE SCALE GENOMIC DNA]</scope>
    <source>
        <strain evidence="2 3">IC12</strain>
    </source>
</reference>
<evidence type="ECO:0000259" key="1">
    <source>
        <dbReference type="PROSITE" id="PS50093"/>
    </source>
</evidence>
<dbReference type="InterPro" id="IPR011047">
    <property type="entry name" value="Quinoprotein_ADH-like_sf"/>
</dbReference>
<dbReference type="Pfam" id="PF13360">
    <property type="entry name" value="PQQ_2"/>
    <property type="match status" value="2"/>
</dbReference>
<dbReference type="Gene3D" id="2.40.10.480">
    <property type="match status" value="1"/>
</dbReference>
<dbReference type="InterPro" id="IPR008969">
    <property type="entry name" value="CarboxyPept-like_regulatory"/>
</dbReference>
<dbReference type="InterPro" id="IPR015943">
    <property type="entry name" value="WD40/YVTN_repeat-like_dom_sf"/>
</dbReference>
<feature type="domain" description="PKD" evidence="1">
    <location>
        <begin position="158"/>
        <end position="209"/>
    </location>
</feature>
<evidence type="ECO:0000313" key="3">
    <source>
        <dbReference type="Proteomes" id="UP001321582"/>
    </source>
</evidence>
<dbReference type="InterPro" id="IPR000601">
    <property type="entry name" value="PKD_dom"/>
</dbReference>
<feature type="domain" description="PKD" evidence="1">
    <location>
        <begin position="510"/>
        <end position="561"/>
    </location>
</feature>
<dbReference type="InterPro" id="IPR002372">
    <property type="entry name" value="PQQ_rpt_dom"/>
</dbReference>
<dbReference type="PANTHER" id="PTHR44394:SF1">
    <property type="entry name" value="BETA-ALANINE-ACTIVATING ENZYME"/>
    <property type="match status" value="1"/>
</dbReference>
<proteinExistence type="predicted"/>
<feature type="domain" description="PKD" evidence="1">
    <location>
        <begin position="246"/>
        <end position="297"/>
    </location>
</feature>
<dbReference type="Gene3D" id="2.40.128.630">
    <property type="match status" value="1"/>
</dbReference>
<dbReference type="EMBL" id="AP027059">
    <property type="protein sequence ID" value="BDU51056.1"/>
    <property type="molecule type" value="Genomic_DNA"/>
</dbReference>
<protein>
    <recommendedName>
        <fullName evidence="1">PKD domain-containing protein</fullName>
    </recommendedName>
</protein>
<dbReference type="Gene3D" id="2.60.40.1120">
    <property type="entry name" value="Carboxypeptidase-like, regulatory domain"/>
    <property type="match status" value="1"/>
</dbReference>
<accession>A0AAU9D4T3</accession>
<feature type="domain" description="PKD" evidence="1">
    <location>
        <begin position="422"/>
        <end position="473"/>
    </location>
</feature>
<keyword evidence="3" id="KW-1185">Reference proteome</keyword>
<feature type="domain" description="PKD" evidence="1">
    <location>
        <begin position="598"/>
        <end position="649"/>
    </location>
</feature>
<dbReference type="GO" id="GO:0043041">
    <property type="term" value="P:amino acid activation for nonribosomal peptide biosynthetic process"/>
    <property type="evidence" value="ECO:0007669"/>
    <property type="project" value="TreeGrafter"/>
</dbReference>
<name>A0AAU9D4T3_9FUSO</name>
<dbReference type="InterPro" id="IPR013783">
    <property type="entry name" value="Ig-like_fold"/>
</dbReference>
<dbReference type="SUPFAM" id="SSF50998">
    <property type="entry name" value="Quinoprotein alcohol dehydrogenase-like"/>
    <property type="match status" value="1"/>
</dbReference>
<dbReference type="CDD" id="cd00146">
    <property type="entry name" value="PKD"/>
    <property type="match status" value="7"/>
</dbReference>
<dbReference type="SMART" id="SM00089">
    <property type="entry name" value="PKD"/>
    <property type="match status" value="7"/>
</dbReference>
<dbReference type="AlphaFoldDB" id="A0AAU9D4T3"/>
<dbReference type="Gene3D" id="2.130.10.10">
    <property type="entry name" value="YVTN repeat-like/Quinoprotein amine dehydrogenase"/>
    <property type="match status" value="1"/>
</dbReference>
<dbReference type="SUPFAM" id="SSF49299">
    <property type="entry name" value="PKD domain"/>
    <property type="match status" value="7"/>
</dbReference>
<dbReference type="Gene3D" id="2.60.40.10">
    <property type="entry name" value="Immunoglobulins"/>
    <property type="match status" value="7"/>
</dbReference>
<feature type="domain" description="PKD" evidence="1">
    <location>
        <begin position="334"/>
        <end position="385"/>
    </location>
</feature>
<dbReference type="PROSITE" id="PS50093">
    <property type="entry name" value="PKD"/>
    <property type="match status" value="7"/>
</dbReference>
<dbReference type="SUPFAM" id="SSF49464">
    <property type="entry name" value="Carboxypeptidase regulatory domain-like"/>
    <property type="match status" value="1"/>
</dbReference>
<dbReference type="PANTHER" id="PTHR44394">
    <property type="entry name" value="BETA-ALANINE-ACTIVATING ENZYME"/>
    <property type="match status" value="1"/>
</dbReference>